<dbReference type="Proteomes" id="UP000683000">
    <property type="component" value="Unassembled WGS sequence"/>
</dbReference>
<protein>
    <submittedName>
        <fullName evidence="1">Uncharacterized protein</fullName>
    </submittedName>
</protein>
<keyword evidence="2" id="KW-1185">Reference proteome</keyword>
<organism evidence="1 2">
    <name type="scientific">Boletus reticuloceps</name>
    <dbReference type="NCBI Taxonomy" id="495285"/>
    <lineage>
        <taxon>Eukaryota</taxon>
        <taxon>Fungi</taxon>
        <taxon>Dikarya</taxon>
        <taxon>Basidiomycota</taxon>
        <taxon>Agaricomycotina</taxon>
        <taxon>Agaricomycetes</taxon>
        <taxon>Agaricomycetidae</taxon>
        <taxon>Boletales</taxon>
        <taxon>Boletineae</taxon>
        <taxon>Boletaceae</taxon>
        <taxon>Boletoideae</taxon>
        <taxon>Boletus</taxon>
    </lineage>
</organism>
<reference evidence="1" key="1">
    <citation type="submission" date="2021-03" db="EMBL/GenBank/DDBJ databases">
        <title>Evolutionary innovations through gain and loss of genes in the ectomycorrhizal Boletales.</title>
        <authorList>
            <person name="Wu G."/>
            <person name="Miyauchi S."/>
            <person name="Morin E."/>
            <person name="Yang Z.-L."/>
            <person name="Xu J."/>
            <person name="Martin F.M."/>
        </authorList>
    </citation>
    <scope>NUCLEOTIDE SEQUENCE</scope>
    <source>
        <strain evidence="1">BR01</strain>
    </source>
</reference>
<dbReference type="OrthoDB" id="2674601at2759"/>
<gene>
    <name evidence="1" type="ORF">JVT61DRAFT_10386</name>
</gene>
<comment type="caution">
    <text evidence="1">The sequence shown here is derived from an EMBL/GenBank/DDBJ whole genome shotgun (WGS) entry which is preliminary data.</text>
</comment>
<dbReference type="EMBL" id="JAGFBS010000004">
    <property type="protein sequence ID" value="KAG6379837.1"/>
    <property type="molecule type" value="Genomic_DNA"/>
</dbReference>
<name>A0A8I2Z066_9AGAM</name>
<dbReference type="AlphaFoldDB" id="A0A8I2Z066"/>
<accession>A0A8I2Z066</accession>
<evidence type="ECO:0000313" key="1">
    <source>
        <dbReference type="EMBL" id="KAG6379837.1"/>
    </source>
</evidence>
<proteinExistence type="predicted"/>
<evidence type="ECO:0000313" key="2">
    <source>
        <dbReference type="Proteomes" id="UP000683000"/>
    </source>
</evidence>
<sequence>MLTAILRSQLGTQTGSTTGADASFSFILSTGQRSSLQALKEALQQKERDQDQETQCCQDFLWMLILAKDRGGWTDVIQQWIWLKVLHPDGNFYPVTSLTPDLAKLKYLMCQTVLIQAFTEPLWDDEELIQ</sequence>